<protein>
    <recommendedName>
        <fullName evidence="8">Ubiquinone biosynthesis protein</fullName>
    </recommendedName>
</protein>
<dbReference type="GO" id="GO:0006744">
    <property type="term" value="P:ubiquinone biosynthetic process"/>
    <property type="evidence" value="ECO:0007669"/>
    <property type="project" value="UniProtKB-UniRule"/>
</dbReference>
<gene>
    <name evidence="11" type="ORF">MCOR_34583</name>
</gene>
<evidence type="ECO:0000256" key="8">
    <source>
        <dbReference type="RuleBase" id="RU366063"/>
    </source>
</evidence>
<evidence type="ECO:0000313" key="12">
    <source>
        <dbReference type="Proteomes" id="UP000507470"/>
    </source>
</evidence>
<dbReference type="GO" id="GO:0008289">
    <property type="term" value="F:lipid binding"/>
    <property type="evidence" value="ECO:0007669"/>
    <property type="project" value="UniProtKB-UniRule"/>
</dbReference>
<comment type="similarity">
    <text evidence="3 8">Belongs to the COQ9 family.</text>
</comment>
<dbReference type="NCBIfam" id="TIGR02396">
    <property type="entry name" value="diverge_rpsU"/>
    <property type="match status" value="1"/>
</dbReference>
<evidence type="ECO:0000256" key="2">
    <source>
        <dbReference type="ARBA" id="ARBA00004749"/>
    </source>
</evidence>
<comment type="subcellular location">
    <subcellularLocation>
        <location evidence="1 8">Mitochondrion</location>
    </subcellularLocation>
</comment>
<dbReference type="InterPro" id="IPR048674">
    <property type="entry name" value="COQ9_HTH"/>
</dbReference>
<dbReference type="Proteomes" id="UP000507470">
    <property type="component" value="Unassembled WGS sequence"/>
</dbReference>
<keyword evidence="7 8" id="KW-0496">Mitochondrion</keyword>
<dbReference type="InterPro" id="IPR012762">
    <property type="entry name" value="Ubiq_biosynth_COQ9"/>
</dbReference>
<dbReference type="InterPro" id="IPR013718">
    <property type="entry name" value="COQ9_C"/>
</dbReference>
<dbReference type="PANTHER" id="PTHR21427:SF19">
    <property type="entry name" value="UBIQUINONE BIOSYNTHESIS PROTEIN COQ9, MITOCHONDRIAL"/>
    <property type="match status" value="1"/>
</dbReference>
<keyword evidence="4 8" id="KW-0831">Ubiquinone biosynthesis</keyword>
<evidence type="ECO:0000256" key="3">
    <source>
        <dbReference type="ARBA" id="ARBA00010766"/>
    </source>
</evidence>
<evidence type="ECO:0000259" key="9">
    <source>
        <dbReference type="Pfam" id="PF08511"/>
    </source>
</evidence>
<dbReference type="GO" id="GO:0005743">
    <property type="term" value="C:mitochondrial inner membrane"/>
    <property type="evidence" value="ECO:0007669"/>
    <property type="project" value="TreeGrafter"/>
</dbReference>
<dbReference type="AlphaFoldDB" id="A0A6J8CZL9"/>
<evidence type="ECO:0000256" key="6">
    <source>
        <dbReference type="ARBA" id="ARBA00023121"/>
    </source>
</evidence>
<dbReference type="Pfam" id="PF21392">
    <property type="entry name" value="COQ9_N"/>
    <property type="match status" value="1"/>
</dbReference>
<evidence type="ECO:0000313" key="11">
    <source>
        <dbReference type="EMBL" id="CAC5400402.1"/>
    </source>
</evidence>
<dbReference type="OrthoDB" id="619536at2759"/>
<proteinExistence type="inferred from homology"/>
<dbReference type="Pfam" id="PF08511">
    <property type="entry name" value="COQ9"/>
    <property type="match status" value="1"/>
</dbReference>
<dbReference type="UniPathway" id="UPA00232"/>
<evidence type="ECO:0000256" key="7">
    <source>
        <dbReference type="ARBA" id="ARBA00023128"/>
    </source>
</evidence>
<dbReference type="Gene3D" id="1.10.357.10">
    <property type="entry name" value="Tetracycline Repressor, domain 2"/>
    <property type="match status" value="1"/>
</dbReference>
<comment type="function">
    <text evidence="8">Membrane-associated protein that warps the membrane surface to access and bind aromatic isoprenes with high specificity, including ubiquinone (CoQ) isoprene intermediates and presents them directly to Coq7, therefore facilitating the Coq7-mediated hydroxylase step. Participates in the biosynthesis of coenzyme Q, also named ubiquinone, an essential lipid-soluble electron transporter for aerobic cellular respiration.</text>
</comment>
<feature type="domain" description="COQ9 C-terminal" evidence="9">
    <location>
        <begin position="159"/>
        <end position="227"/>
    </location>
</feature>
<accession>A0A6J8CZL9</accession>
<name>A0A6J8CZL9_MYTCO</name>
<feature type="domain" description="Ubiquinone biosynthesis protein COQ9 HTH" evidence="10">
    <location>
        <begin position="46"/>
        <end position="73"/>
    </location>
</feature>
<dbReference type="FunFam" id="1.10.357.10:FF:000004">
    <property type="entry name" value="Ubiquinone biosynthesis protein COQ9, mitochondrial"/>
    <property type="match status" value="1"/>
</dbReference>
<keyword evidence="5" id="KW-0809">Transit peptide</keyword>
<keyword evidence="12" id="KW-1185">Reference proteome</keyword>
<reference evidence="11 12" key="1">
    <citation type="submission" date="2020-06" db="EMBL/GenBank/DDBJ databases">
        <authorList>
            <person name="Li R."/>
            <person name="Bekaert M."/>
        </authorList>
    </citation>
    <scope>NUCLEOTIDE SEQUENCE [LARGE SCALE GENOMIC DNA]</scope>
    <source>
        <strain evidence="12">wild</strain>
    </source>
</reference>
<evidence type="ECO:0000256" key="5">
    <source>
        <dbReference type="ARBA" id="ARBA00022946"/>
    </source>
</evidence>
<dbReference type="PANTHER" id="PTHR21427">
    <property type="entry name" value="UBIQUINONE BIOSYNTHESIS PROTEIN COQ9, MITOCHONDRIAL"/>
    <property type="match status" value="1"/>
</dbReference>
<evidence type="ECO:0000256" key="4">
    <source>
        <dbReference type="ARBA" id="ARBA00022688"/>
    </source>
</evidence>
<comment type="pathway">
    <text evidence="2 8">Cofactor biosynthesis; ubiquinone biosynthesis.</text>
</comment>
<keyword evidence="6 8" id="KW-0446">Lipid-binding</keyword>
<organism evidence="11 12">
    <name type="scientific">Mytilus coruscus</name>
    <name type="common">Sea mussel</name>
    <dbReference type="NCBI Taxonomy" id="42192"/>
    <lineage>
        <taxon>Eukaryota</taxon>
        <taxon>Metazoa</taxon>
        <taxon>Spiralia</taxon>
        <taxon>Lophotrochozoa</taxon>
        <taxon>Mollusca</taxon>
        <taxon>Bivalvia</taxon>
        <taxon>Autobranchia</taxon>
        <taxon>Pteriomorphia</taxon>
        <taxon>Mytilida</taxon>
        <taxon>Mytiloidea</taxon>
        <taxon>Mytilidae</taxon>
        <taxon>Mytilinae</taxon>
        <taxon>Mytilus</taxon>
    </lineage>
</organism>
<evidence type="ECO:0000256" key="1">
    <source>
        <dbReference type="ARBA" id="ARBA00004173"/>
    </source>
</evidence>
<dbReference type="EMBL" id="CACVKT020006198">
    <property type="protein sequence ID" value="CAC5400402.1"/>
    <property type="molecule type" value="Genomic_DNA"/>
</dbReference>
<evidence type="ECO:0000259" key="10">
    <source>
        <dbReference type="Pfam" id="PF21392"/>
    </source>
</evidence>
<sequence>MLINKDLRCSRLNGQNIRLTQIVSRNCSTSDKSTSETSTEETEYETKERILRASLPFVYQHGWTNKAITSGAEKEGLPGVAHGMFPRGGAELVFFFYRECNQQLVKQMKKQTENVEEKPKTGEFIKNSVESRLRMIIPYMEKWPQAMAIQTMPQNAIESWTNLGRLMDEIWFYAGDQSVDFNWYTKRASLAGVYKSTEIYMLQDRSENYENTWQFLDRRLKDLTTFGKVTRNVKQSGTVASEGLYGLGIMAKNMCRMNSR</sequence>